<evidence type="ECO:0000313" key="2">
    <source>
        <dbReference type="Proteomes" id="UP001054945"/>
    </source>
</evidence>
<gene>
    <name evidence="1" type="ORF">CEXT_543621</name>
</gene>
<keyword evidence="2" id="KW-1185">Reference proteome</keyword>
<organism evidence="1 2">
    <name type="scientific">Caerostris extrusa</name>
    <name type="common">Bark spider</name>
    <name type="synonym">Caerostris bankana</name>
    <dbReference type="NCBI Taxonomy" id="172846"/>
    <lineage>
        <taxon>Eukaryota</taxon>
        <taxon>Metazoa</taxon>
        <taxon>Ecdysozoa</taxon>
        <taxon>Arthropoda</taxon>
        <taxon>Chelicerata</taxon>
        <taxon>Arachnida</taxon>
        <taxon>Araneae</taxon>
        <taxon>Araneomorphae</taxon>
        <taxon>Entelegynae</taxon>
        <taxon>Araneoidea</taxon>
        <taxon>Araneidae</taxon>
        <taxon>Caerostris</taxon>
    </lineage>
</organism>
<dbReference type="AlphaFoldDB" id="A0AAV4QYV8"/>
<evidence type="ECO:0000313" key="1">
    <source>
        <dbReference type="EMBL" id="GIY14670.1"/>
    </source>
</evidence>
<comment type="caution">
    <text evidence="1">The sequence shown here is derived from an EMBL/GenBank/DDBJ whole genome shotgun (WGS) entry which is preliminary data.</text>
</comment>
<protein>
    <submittedName>
        <fullName evidence="1">Uncharacterized protein</fullName>
    </submittedName>
</protein>
<accession>A0AAV4QYV8</accession>
<dbReference type="Proteomes" id="UP001054945">
    <property type="component" value="Unassembled WGS sequence"/>
</dbReference>
<proteinExistence type="predicted"/>
<dbReference type="EMBL" id="BPLR01007129">
    <property type="protein sequence ID" value="GIY14670.1"/>
    <property type="molecule type" value="Genomic_DNA"/>
</dbReference>
<name>A0AAV4QYV8_CAEEX</name>
<sequence length="91" mass="10445">MANHAPTNHLSKMIYCFPASHKWLIQFTAFAKTANVFLMALDLISLIKSPANALLQKEKKIPKDTLRHRVTDENNFSEKHDIFDPNKYSST</sequence>
<reference evidence="1 2" key="1">
    <citation type="submission" date="2021-06" db="EMBL/GenBank/DDBJ databases">
        <title>Caerostris extrusa draft genome.</title>
        <authorList>
            <person name="Kono N."/>
            <person name="Arakawa K."/>
        </authorList>
    </citation>
    <scope>NUCLEOTIDE SEQUENCE [LARGE SCALE GENOMIC DNA]</scope>
</reference>